<organism evidence="2 3">
    <name type="scientific">Polytolypa hystricis (strain UAMH7299)</name>
    <dbReference type="NCBI Taxonomy" id="1447883"/>
    <lineage>
        <taxon>Eukaryota</taxon>
        <taxon>Fungi</taxon>
        <taxon>Dikarya</taxon>
        <taxon>Ascomycota</taxon>
        <taxon>Pezizomycotina</taxon>
        <taxon>Eurotiomycetes</taxon>
        <taxon>Eurotiomycetidae</taxon>
        <taxon>Onygenales</taxon>
        <taxon>Onygenales incertae sedis</taxon>
        <taxon>Polytolypa</taxon>
    </lineage>
</organism>
<evidence type="ECO:0008006" key="4">
    <source>
        <dbReference type="Google" id="ProtNLM"/>
    </source>
</evidence>
<name>A0A2B7WIB2_POLH7</name>
<protein>
    <recommendedName>
        <fullName evidence="4">Integrase zinc-binding domain-containing protein</fullName>
    </recommendedName>
</protein>
<sequence length="352" mass="39472">MTFHPHSSSGNHNHHPSQTFARRGQHYPQLSSDALDFDSHHITPHSLHSPFLQYPVPVQVQQYVPQYVPQPSYTYVHAQFGAEGQESCNEDSMKSEHVVPTIEGFPNVEDFEKVVNSFLNALSIYKKDKALITSRRARDVKMVLLHPKDVSFQSANFRFWVRKMFTLEPNKRPESEWVICHKGKPVAIREKFFKILTRAHHQCDHGGRDKTSVCVRQVYSWFPKRLISGFVKICPTCQSRRGSLNLDTPNRPSTLFPSPGYATRLDSTSSRSERAGPGGEQRSIPVLSRGGGSDTCYMHSGRCRRACPPMLNTTRGVSNGMLMAPGSHTGYSPGYGHEGFRNTITGGSSTAV</sequence>
<feature type="compositionally biased region" description="Low complexity" evidence="1">
    <location>
        <begin position="1"/>
        <end position="11"/>
    </location>
</feature>
<dbReference type="STRING" id="1447883.A0A2B7WIB2"/>
<dbReference type="Proteomes" id="UP000224634">
    <property type="component" value="Unassembled WGS sequence"/>
</dbReference>
<feature type="region of interest" description="Disordered" evidence="1">
    <location>
        <begin position="1"/>
        <end position="24"/>
    </location>
</feature>
<proteinExistence type="predicted"/>
<dbReference type="EMBL" id="PDNA01000368">
    <property type="protein sequence ID" value="PGG96298.1"/>
    <property type="molecule type" value="Genomic_DNA"/>
</dbReference>
<dbReference type="OrthoDB" id="2499658at2759"/>
<feature type="region of interest" description="Disordered" evidence="1">
    <location>
        <begin position="244"/>
        <end position="291"/>
    </location>
</feature>
<evidence type="ECO:0000256" key="1">
    <source>
        <dbReference type="SAM" id="MobiDB-lite"/>
    </source>
</evidence>
<reference evidence="2 3" key="1">
    <citation type="submission" date="2017-10" db="EMBL/GenBank/DDBJ databases">
        <title>Comparative genomics in systemic dimorphic fungi from Ajellomycetaceae.</title>
        <authorList>
            <person name="Munoz J.F."/>
            <person name="Mcewen J.G."/>
            <person name="Clay O.K."/>
            <person name="Cuomo C.A."/>
        </authorList>
    </citation>
    <scope>NUCLEOTIDE SEQUENCE [LARGE SCALE GENOMIC DNA]</scope>
    <source>
        <strain evidence="2 3">UAMH7299</strain>
    </source>
</reference>
<dbReference type="AlphaFoldDB" id="A0A2B7WIB2"/>
<accession>A0A2B7WIB2</accession>
<evidence type="ECO:0000313" key="2">
    <source>
        <dbReference type="EMBL" id="PGG96298.1"/>
    </source>
</evidence>
<evidence type="ECO:0000313" key="3">
    <source>
        <dbReference type="Proteomes" id="UP000224634"/>
    </source>
</evidence>
<feature type="compositionally biased region" description="Polar residues" evidence="1">
    <location>
        <begin position="244"/>
        <end position="256"/>
    </location>
</feature>
<comment type="caution">
    <text evidence="2">The sequence shown here is derived from an EMBL/GenBank/DDBJ whole genome shotgun (WGS) entry which is preliminary data.</text>
</comment>
<gene>
    <name evidence="2" type="ORF">AJ80_09846</name>
</gene>
<keyword evidence="3" id="KW-1185">Reference proteome</keyword>